<dbReference type="InterPro" id="IPR037883">
    <property type="entry name" value="Knr4/Smi1-like_sf"/>
</dbReference>
<organism evidence="2 3">
    <name type="scientific">Streptomyces kebangsaanensis</name>
    <dbReference type="NCBI Taxonomy" id="864058"/>
    <lineage>
        <taxon>Bacteria</taxon>
        <taxon>Bacillati</taxon>
        <taxon>Actinomycetota</taxon>
        <taxon>Actinomycetes</taxon>
        <taxon>Kitasatosporales</taxon>
        <taxon>Streptomycetaceae</taxon>
        <taxon>Streptomyces</taxon>
    </lineage>
</organism>
<dbReference type="InterPro" id="IPR018958">
    <property type="entry name" value="Knr4/Smi1-like_dom"/>
</dbReference>
<protein>
    <submittedName>
        <fullName evidence="2">SMI1/KNR4 family protein</fullName>
    </submittedName>
</protein>
<gene>
    <name evidence="2" type="ORF">ACFYNZ_28315</name>
</gene>
<reference evidence="2 3" key="1">
    <citation type="submission" date="2024-10" db="EMBL/GenBank/DDBJ databases">
        <title>The Natural Products Discovery Center: Release of the First 8490 Sequenced Strains for Exploring Actinobacteria Biosynthetic Diversity.</title>
        <authorList>
            <person name="Kalkreuter E."/>
            <person name="Kautsar S.A."/>
            <person name="Yang D."/>
            <person name="Bader C.D."/>
            <person name="Teijaro C.N."/>
            <person name="Fluegel L."/>
            <person name="Davis C.M."/>
            <person name="Simpson J.R."/>
            <person name="Lauterbach L."/>
            <person name="Steele A.D."/>
            <person name="Gui C."/>
            <person name="Meng S."/>
            <person name="Li G."/>
            <person name="Viehrig K."/>
            <person name="Ye F."/>
            <person name="Su P."/>
            <person name="Kiefer A.F."/>
            <person name="Nichols A."/>
            <person name="Cepeda A.J."/>
            <person name="Yan W."/>
            <person name="Fan B."/>
            <person name="Jiang Y."/>
            <person name="Adhikari A."/>
            <person name="Zheng C.-J."/>
            <person name="Schuster L."/>
            <person name="Cowan T.M."/>
            <person name="Smanski M.J."/>
            <person name="Chevrette M.G."/>
            <person name="De Carvalho L.P.S."/>
            <person name="Shen B."/>
        </authorList>
    </citation>
    <scope>NUCLEOTIDE SEQUENCE [LARGE SCALE GENOMIC DNA]</scope>
    <source>
        <strain evidence="2 3">NPDC007147</strain>
    </source>
</reference>
<evidence type="ECO:0000313" key="3">
    <source>
        <dbReference type="Proteomes" id="UP001601197"/>
    </source>
</evidence>
<dbReference type="RefSeq" id="WP_388351881.1">
    <property type="nucleotide sequence ID" value="NZ_JBIAFJ010000032.1"/>
</dbReference>
<comment type="caution">
    <text evidence="2">The sequence shown here is derived from an EMBL/GenBank/DDBJ whole genome shotgun (WGS) entry which is preliminary data.</text>
</comment>
<name>A0ABW6KZN1_9ACTN</name>
<dbReference type="Gene3D" id="3.40.1580.10">
    <property type="entry name" value="SMI1/KNR4-like"/>
    <property type="match status" value="1"/>
</dbReference>
<evidence type="ECO:0000259" key="1">
    <source>
        <dbReference type="Pfam" id="PF09346"/>
    </source>
</evidence>
<feature type="domain" description="Knr4/Smi1-like" evidence="1">
    <location>
        <begin position="21"/>
        <end position="138"/>
    </location>
</feature>
<dbReference type="Proteomes" id="UP001601197">
    <property type="component" value="Unassembled WGS sequence"/>
</dbReference>
<keyword evidence="3" id="KW-1185">Reference proteome</keyword>
<sequence length="178" mass="19718">MSWVTQLVEAVGWHSRNLNVEWAAIETRLGTQLPADYRDLCQTFGTGEFCDYLTVYASAGGAASELADSQETNRRITVEHPVVVNGYLPYGLYQPGEQGGILQWGASIQGDEFAWLVDSSTAPETWPVLARDDAGEWQRFDMSMGEFLYRLLADETFEGFGGFGAVGPTTPRFFTPRS</sequence>
<dbReference type="SUPFAM" id="SSF160631">
    <property type="entry name" value="SMI1/KNR4-like"/>
    <property type="match status" value="1"/>
</dbReference>
<dbReference type="Pfam" id="PF09346">
    <property type="entry name" value="SMI1_KNR4"/>
    <property type="match status" value="1"/>
</dbReference>
<accession>A0ABW6KZN1</accession>
<proteinExistence type="predicted"/>
<dbReference type="EMBL" id="JBIAFJ010000032">
    <property type="protein sequence ID" value="MFE9173324.1"/>
    <property type="molecule type" value="Genomic_DNA"/>
</dbReference>
<evidence type="ECO:0000313" key="2">
    <source>
        <dbReference type="EMBL" id="MFE9173324.1"/>
    </source>
</evidence>